<feature type="transmembrane region" description="Helical" evidence="8">
    <location>
        <begin position="316"/>
        <end position="333"/>
    </location>
</feature>
<comment type="subcellular location">
    <subcellularLocation>
        <location evidence="2 8">Cell membrane</location>
        <topology evidence="2 8">Multi-pass membrane protein</topology>
    </subcellularLocation>
</comment>
<dbReference type="PANTHER" id="PTHR12385">
    <property type="entry name" value="CHOLINE TRANSPORTER-LIKE (SLC FAMILY 44)"/>
    <property type="match status" value="1"/>
</dbReference>
<feature type="compositionally biased region" description="Pro residues" evidence="9">
    <location>
        <begin position="10"/>
        <end position="28"/>
    </location>
</feature>
<feature type="transmembrane region" description="Helical" evidence="8">
    <location>
        <begin position="260"/>
        <end position="277"/>
    </location>
</feature>
<keyword evidence="7 8" id="KW-0472">Membrane</keyword>
<name>A0AAN9YEC2_9PEZI</name>
<feature type="transmembrane region" description="Helical" evidence="8">
    <location>
        <begin position="68"/>
        <end position="95"/>
    </location>
</feature>
<evidence type="ECO:0000256" key="8">
    <source>
        <dbReference type="RuleBase" id="RU368066"/>
    </source>
</evidence>
<evidence type="ECO:0000256" key="9">
    <source>
        <dbReference type="SAM" id="MobiDB-lite"/>
    </source>
</evidence>
<comment type="similarity">
    <text evidence="3 8">Belongs to the CTL (choline transporter-like) family.</text>
</comment>
<evidence type="ECO:0000256" key="2">
    <source>
        <dbReference type="ARBA" id="ARBA00004651"/>
    </source>
</evidence>
<sequence length="517" mass="57368">MSQKAAQQEFPPPLEYPPPPEPYGPPPTQQQNYGYSQVPVAPPPGDYPDEKVPFDQAFKIEKPKWNDLWAGILFLLTMAGFLAVAGISINGYAATRSSNGTGIYNDKDVTINTNTLLLFVFCLCVAIVFSFLYVLLARTFTKQFIWATGILNIIWGFGTAIYMLYRKYYAGGIVFLIFGVIQIVVFISWIPRIPFSALMLRTGINVANHHGHVYLVSFIGGLVGAAYAALFAVTFVAVYVKFTPSNDNPACGTGVSGCSNAKVIGLIVYITFCAYWFSEWLKNTIHTTVSGVYGSWYFNSRAYPTGVTRGALKRSLTYSFGSISLGSLIVAIINFLRMLAQTARNQSGQQGDIVGWIFFCILGCLISVLQWVMEFVNRYAFSHIALYGRPYFQSAKDTWKMIKNRGIDTLVNECLIGPVFTFGAMFVGFATALLAYLYLEFTDPTYNSGGRYTVVIVAFAFLIGLQICNIFTTPLSSGIDTIFVAAAWDPEVMIRDHGDLYHQMVQVYPHVQEAIHA</sequence>
<keyword evidence="11" id="KW-1185">Reference proteome</keyword>
<dbReference type="GO" id="GO:0005886">
    <property type="term" value="C:plasma membrane"/>
    <property type="evidence" value="ECO:0007669"/>
    <property type="project" value="UniProtKB-SubCell"/>
</dbReference>
<feature type="transmembrane region" description="Helical" evidence="8">
    <location>
        <begin position="451"/>
        <end position="472"/>
    </location>
</feature>
<evidence type="ECO:0000256" key="4">
    <source>
        <dbReference type="ARBA" id="ARBA00015388"/>
    </source>
</evidence>
<feature type="transmembrane region" description="Helical" evidence="8">
    <location>
        <begin position="353"/>
        <end position="373"/>
    </location>
</feature>
<evidence type="ECO:0000256" key="1">
    <source>
        <dbReference type="ARBA" id="ARBA00002957"/>
    </source>
</evidence>
<feature type="transmembrane region" description="Helical" evidence="8">
    <location>
        <begin position="410"/>
        <end position="439"/>
    </location>
</feature>
<evidence type="ECO:0000256" key="6">
    <source>
        <dbReference type="ARBA" id="ARBA00022989"/>
    </source>
</evidence>
<proteinExistence type="inferred from homology"/>
<dbReference type="InterPro" id="IPR007603">
    <property type="entry name" value="Choline_transptr-like"/>
</dbReference>
<evidence type="ECO:0000313" key="10">
    <source>
        <dbReference type="EMBL" id="KAK7736705.1"/>
    </source>
</evidence>
<reference evidence="10 11" key="1">
    <citation type="journal article" date="2023" name="PLoS ONE">
        <title>Cytospora paraplurivora sp. nov. isolated from orchards with fruit tree decline syndrome in Ontario, Canada.</title>
        <authorList>
            <person name="Ilyukhin E."/>
            <person name="Nguyen H.D.T."/>
            <person name="Castle A.J."/>
            <person name="Ellouze W."/>
        </authorList>
    </citation>
    <scope>NUCLEOTIDE SEQUENCE [LARGE SCALE GENOMIC DNA]</scope>
    <source>
        <strain evidence="10 11">FDS-564</strain>
    </source>
</reference>
<feature type="region of interest" description="Disordered" evidence="9">
    <location>
        <begin position="1"/>
        <end position="46"/>
    </location>
</feature>
<feature type="transmembrane region" description="Helical" evidence="8">
    <location>
        <begin position="115"/>
        <end position="137"/>
    </location>
</feature>
<protein>
    <recommendedName>
        <fullName evidence="4 8">Protein PNS1</fullName>
    </recommendedName>
</protein>
<evidence type="ECO:0000256" key="5">
    <source>
        <dbReference type="ARBA" id="ARBA00022692"/>
    </source>
</evidence>
<dbReference type="PANTHER" id="PTHR12385:SF4">
    <property type="entry name" value="PROTEIN PNS1"/>
    <property type="match status" value="1"/>
</dbReference>
<comment type="function">
    <text evidence="1 8">Probably involved in transport through the plasma membrane.</text>
</comment>
<accession>A0AAN9YEC2</accession>
<comment type="caution">
    <text evidence="10">The sequence shown here is derived from an EMBL/GenBank/DDBJ whole genome shotgun (WGS) entry which is preliminary data.</text>
</comment>
<evidence type="ECO:0000256" key="7">
    <source>
        <dbReference type="ARBA" id="ARBA00023136"/>
    </source>
</evidence>
<keyword evidence="6 8" id="KW-1133">Transmembrane helix</keyword>
<dbReference type="Proteomes" id="UP001320245">
    <property type="component" value="Unassembled WGS sequence"/>
</dbReference>
<evidence type="ECO:0000256" key="3">
    <source>
        <dbReference type="ARBA" id="ARBA00007168"/>
    </source>
</evidence>
<dbReference type="EMBL" id="JAJSPL020000032">
    <property type="protein sequence ID" value="KAK7736705.1"/>
    <property type="molecule type" value="Genomic_DNA"/>
</dbReference>
<dbReference type="Pfam" id="PF04515">
    <property type="entry name" value="Choline_transpo"/>
    <property type="match status" value="1"/>
</dbReference>
<feature type="transmembrane region" description="Helical" evidence="8">
    <location>
        <begin position="212"/>
        <end position="240"/>
    </location>
</feature>
<dbReference type="AlphaFoldDB" id="A0AAN9YEC2"/>
<evidence type="ECO:0000313" key="11">
    <source>
        <dbReference type="Proteomes" id="UP001320245"/>
    </source>
</evidence>
<organism evidence="10 11">
    <name type="scientific">Cytospora paraplurivora</name>
    <dbReference type="NCBI Taxonomy" id="2898453"/>
    <lineage>
        <taxon>Eukaryota</taxon>
        <taxon>Fungi</taxon>
        <taxon>Dikarya</taxon>
        <taxon>Ascomycota</taxon>
        <taxon>Pezizomycotina</taxon>
        <taxon>Sordariomycetes</taxon>
        <taxon>Sordariomycetidae</taxon>
        <taxon>Diaporthales</taxon>
        <taxon>Cytosporaceae</taxon>
        <taxon>Cytospora</taxon>
    </lineage>
</organism>
<keyword evidence="5 8" id="KW-0812">Transmembrane</keyword>
<dbReference type="GO" id="GO:0022857">
    <property type="term" value="F:transmembrane transporter activity"/>
    <property type="evidence" value="ECO:0007669"/>
    <property type="project" value="UniProtKB-UniRule"/>
</dbReference>
<feature type="transmembrane region" description="Helical" evidence="8">
    <location>
        <begin position="171"/>
        <end position="191"/>
    </location>
</feature>
<feature type="transmembrane region" description="Helical" evidence="8">
    <location>
        <begin position="144"/>
        <end position="165"/>
    </location>
</feature>
<gene>
    <name evidence="10" type="primary">PNS1</name>
    <name evidence="10" type="ORF">SLS53_006914</name>
</gene>